<evidence type="ECO:0000313" key="4">
    <source>
        <dbReference type="Proteomes" id="UP000244093"/>
    </source>
</evidence>
<dbReference type="Gene3D" id="3.40.1080.10">
    <property type="entry name" value="Glutaconate Coenzyme A-transferase"/>
    <property type="match status" value="2"/>
</dbReference>
<dbReference type="PANTHER" id="PTHR43293">
    <property type="entry name" value="ACETATE COA-TRANSFERASE YDIF"/>
    <property type="match status" value="1"/>
</dbReference>
<evidence type="ECO:0000313" key="3">
    <source>
        <dbReference type="EMBL" id="PUA32245.1"/>
    </source>
</evidence>
<dbReference type="InterPro" id="IPR014388">
    <property type="entry name" value="3-oxoacid_CoA-transferase"/>
</dbReference>
<gene>
    <name evidence="3" type="ORF">B7O98_06140</name>
</gene>
<dbReference type="EMBL" id="NBVN01000004">
    <property type="protein sequence ID" value="PUA32245.1"/>
    <property type="molecule type" value="Genomic_DNA"/>
</dbReference>
<comment type="similarity">
    <text evidence="1">Belongs to the 3-oxoacid CoA-transferase family.</text>
</comment>
<dbReference type="GO" id="GO:0008410">
    <property type="term" value="F:CoA-transferase activity"/>
    <property type="evidence" value="ECO:0007669"/>
    <property type="project" value="InterPro"/>
</dbReference>
<dbReference type="GO" id="GO:0046952">
    <property type="term" value="P:ketone body catabolic process"/>
    <property type="evidence" value="ECO:0007669"/>
    <property type="project" value="InterPro"/>
</dbReference>
<evidence type="ECO:0000256" key="2">
    <source>
        <dbReference type="ARBA" id="ARBA00022679"/>
    </source>
</evidence>
<name>A0A2R7Y3V7_9CREN</name>
<keyword evidence="2 3" id="KW-0808">Transferase</keyword>
<dbReference type="InterPro" id="IPR004165">
    <property type="entry name" value="CoA_trans_fam_I"/>
</dbReference>
<dbReference type="Pfam" id="PF01144">
    <property type="entry name" value="CoA_trans"/>
    <property type="match status" value="1"/>
</dbReference>
<dbReference type="PANTHER" id="PTHR43293:SF1">
    <property type="entry name" value="ACETATE COA-TRANSFERASE YDIF"/>
    <property type="match status" value="1"/>
</dbReference>
<dbReference type="Proteomes" id="UP000244093">
    <property type="component" value="Unassembled WGS sequence"/>
</dbReference>
<reference evidence="3 4" key="1">
    <citation type="journal article" date="2018" name="Syst. Appl. Microbiol.">
        <title>A new symbiotic nanoarchaeote (Candidatus Nanoclepta minutus) and its host (Zestosphaera tikiterensis gen. nov., sp. nov.) from a New Zealand hot spring.</title>
        <authorList>
            <person name="St John E."/>
            <person name="Liu Y."/>
            <person name="Podar M."/>
            <person name="Stott M.B."/>
            <person name="Meneghin J."/>
            <person name="Chen Z."/>
            <person name="Lagutin K."/>
            <person name="Mitchell K."/>
            <person name="Reysenbach A.L."/>
        </authorList>
    </citation>
    <scope>NUCLEOTIDE SEQUENCE [LARGE SCALE GENOMIC DNA]</scope>
    <source>
        <strain evidence="3">NZ3</strain>
    </source>
</reference>
<dbReference type="AlphaFoldDB" id="A0A2R7Y3V7"/>
<dbReference type="PIRSF" id="PIRSF000858">
    <property type="entry name" value="SCOT-t"/>
    <property type="match status" value="1"/>
</dbReference>
<proteinExistence type="inferred from homology"/>
<dbReference type="InterPro" id="IPR037171">
    <property type="entry name" value="NagB/RpiA_transferase-like"/>
</dbReference>
<sequence>MSYSKGTKVVNPEEALSKIRDGSIVAVSGFNMLTTPEYLLLKLYELYKRTGHPKDLFFISDTLPAAPNMGFDLIAKDIYENKDYGFLRGVLFPYVGWSEYTQKLILENLIEGYTWPIGIMAWWFREVACGRPGVLTKVGLGTFLDPRYEGGLLNDLARERKTYRVTLVSLDGEEYLLYKGPKPNVALIRGTTADEMGNVRMEEEGILGTVLNIAQASKAGREKGLVVAQVLRVTPFGGIKPKEVTVPGPLIDYIVIAPRERHKQSASIDYDPLIAGVVIPSKSMTAYASSNELNTRKVVARRVALEMSRLVMKFGRPIIINLGIGIPAEVARVVLEEEITDYIFPTVESGPWGGDALYGADFGASRGPYAILHMPDQFALYEGGIIDAASLGFMQINERGDVNPSVVANRVTGPGGFPVISSGSPRIYFAGEFTAGDRDIEVKNGQLLINKDGPVLKFVKTLNKTVWNASEGLKKGQEVMYITERAVFKLTPNGLKLIEVAPNIDIEKHILSKMEFKPIIEDYELMDPRLFKEGKVGLKEEIEKALRR</sequence>
<organism evidence="3 4">
    <name type="scientific">Zestosphaera tikiterensis</name>
    <dbReference type="NCBI Taxonomy" id="1973259"/>
    <lineage>
        <taxon>Archaea</taxon>
        <taxon>Thermoproteota</taxon>
        <taxon>Thermoprotei</taxon>
        <taxon>Desulfurococcales</taxon>
        <taxon>Desulfurococcaceae</taxon>
        <taxon>Zestosphaera</taxon>
    </lineage>
</organism>
<dbReference type="SUPFAM" id="SSF100950">
    <property type="entry name" value="NagB/RpiA/CoA transferase-like"/>
    <property type="match status" value="2"/>
</dbReference>
<evidence type="ECO:0000256" key="1">
    <source>
        <dbReference type="ARBA" id="ARBA00007154"/>
    </source>
</evidence>
<comment type="caution">
    <text evidence="3">The sequence shown here is derived from an EMBL/GenBank/DDBJ whole genome shotgun (WGS) entry which is preliminary data.</text>
</comment>
<dbReference type="SMART" id="SM00882">
    <property type="entry name" value="CoA_trans"/>
    <property type="match status" value="1"/>
</dbReference>
<protein>
    <submittedName>
        <fullName evidence="3">Acyl CoA:acetate/3-ketoacid CoA transferase</fullName>
    </submittedName>
</protein>
<accession>A0A2R7Y3V7</accession>